<dbReference type="RefSeq" id="WP_183213853.1">
    <property type="nucleotide sequence ID" value="NZ_JACHOR010000004.1"/>
</dbReference>
<feature type="transmembrane region" description="Helical" evidence="1">
    <location>
        <begin position="184"/>
        <end position="211"/>
    </location>
</feature>
<dbReference type="Pfam" id="PF05656">
    <property type="entry name" value="DUF805"/>
    <property type="match status" value="1"/>
</dbReference>
<comment type="caution">
    <text evidence="2">The sequence shown here is derived from an EMBL/GenBank/DDBJ whole genome shotgun (WGS) entry which is preliminary data.</text>
</comment>
<keyword evidence="3" id="KW-1185">Reference proteome</keyword>
<dbReference type="GO" id="GO:0005886">
    <property type="term" value="C:plasma membrane"/>
    <property type="evidence" value="ECO:0007669"/>
    <property type="project" value="TreeGrafter"/>
</dbReference>
<name>A0A7W9FF01_9CAUL</name>
<dbReference type="AlphaFoldDB" id="A0A7W9FF01"/>
<organism evidence="2 3">
    <name type="scientific">Brevundimonas variabilis</name>
    <dbReference type="NCBI Taxonomy" id="74312"/>
    <lineage>
        <taxon>Bacteria</taxon>
        <taxon>Pseudomonadati</taxon>
        <taxon>Pseudomonadota</taxon>
        <taxon>Alphaproteobacteria</taxon>
        <taxon>Caulobacterales</taxon>
        <taxon>Caulobacteraceae</taxon>
        <taxon>Brevundimonas</taxon>
    </lineage>
</organism>
<accession>A0A7W9FF01</accession>
<feature type="transmembrane region" description="Helical" evidence="1">
    <location>
        <begin position="103"/>
        <end position="129"/>
    </location>
</feature>
<proteinExistence type="predicted"/>
<evidence type="ECO:0000256" key="1">
    <source>
        <dbReference type="SAM" id="Phobius"/>
    </source>
</evidence>
<dbReference type="PANTHER" id="PTHR34980">
    <property type="entry name" value="INNER MEMBRANE PROTEIN-RELATED-RELATED"/>
    <property type="match status" value="1"/>
</dbReference>
<protein>
    <submittedName>
        <fullName evidence="2">Uncharacterized membrane protein YhaH (DUF805 family)</fullName>
    </submittedName>
</protein>
<dbReference type="Proteomes" id="UP000545037">
    <property type="component" value="Unassembled WGS sequence"/>
</dbReference>
<evidence type="ECO:0000313" key="2">
    <source>
        <dbReference type="EMBL" id="MBB5746892.1"/>
    </source>
</evidence>
<sequence length="237" mass="25395">MRGIILDFDPVASTGRISGDDGNRYGFVSASLQAGATVRSGQKVDFVADGDSATQIVTLVDTPSPSRAEVFGNRSGAEPAYDFRTALFAFNGRLRRQHFWISWLILLGVGAVANFIPILGVLISIGLIWPNLAITVTRLHDMGRSGWLAAIPYAVSIVGMIVAVSMMGLSIFTNYDALEREDPAAIFALVGPIFGVIGLVTLISLGFLLWIGVTESQPGENRFGPNPKHPIDSSVFN</sequence>
<dbReference type="EMBL" id="JACHOR010000004">
    <property type="protein sequence ID" value="MBB5746892.1"/>
    <property type="molecule type" value="Genomic_DNA"/>
</dbReference>
<keyword evidence="1" id="KW-0812">Transmembrane</keyword>
<keyword evidence="1" id="KW-1133">Transmembrane helix</keyword>
<dbReference type="PANTHER" id="PTHR34980:SF2">
    <property type="entry name" value="INNER MEMBRANE PROTEIN YHAH-RELATED"/>
    <property type="match status" value="1"/>
</dbReference>
<evidence type="ECO:0000313" key="3">
    <source>
        <dbReference type="Proteomes" id="UP000545037"/>
    </source>
</evidence>
<dbReference type="InterPro" id="IPR008523">
    <property type="entry name" value="DUF805"/>
</dbReference>
<reference evidence="2 3" key="1">
    <citation type="submission" date="2020-08" db="EMBL/GenBank/DDBJ databases">
        <title>Genomic Encyclopedia of Type Strains, Phase IV (KMG-IV): sequencing the most valuable type-strain genomes for metagenomic binning, comparative biology and taxonomic classification.</title>
        <authorList>
            <person name="Goeker M."/>
        </authorList>
    </citation>
    <scope>NUCLEOTIDE SEQUENCE [LARGE SCALE GENOMIC DNA]</scope>
    <source>
        <strain evidence="2 3">DSM 4737</strain>
    </source>
</reference>
<keyword evidence="1" id="KW-0472">Membrane</keyword>
<feature type="transmembrane region" description="Helical" evidence="1">
    <location>
        <begin position="149"/>
        <end position="172"/>
    </location>
</feature>
<gene>
    <name evidence="2" type="ORF">GGR13_002499</name>
</gene>